<evidence type="ECO:0000313" key="1">
    <source>
        <dbReference type="EMBL" id="SFZ83444.1"/>
    </source>
</evidence>
<protein>
    <recommendedName>
        <fullName evidence="3">Lipoprotein</fullName>
    </recommendedName>
</protein>
<gene>
    <name evidence="1" type="ORF">MARIT_2068</name>
</gene>
<dbReference type="EMBL" id="LT634361">
    <property type="protein sequence ID" value="SFZ83444.1"/>
    <property type="molecule type" value="Genomic_DNA"/>
</dbReference>
<dbReference type="Proteomes" id="UP000231564">
    <property type="component" value="Chromosome MARIT"/>
</dbReference>
<accession>A0A2H1EAN3</accession>
<proteinExistence type="predicted"/>
<dbReference type="STRING" id="1349785.GCA_000509405_00065"/>
<keyword evidence="2" id="KW-1185">Reference proteome</keyword>
<name>A0A2H1EAN3_9FLAO</name>
<organism evidence="1 2">
    <name type="scientific">Tenacibaculum maritimum NCIMB 2154</name>
    <dbReference type="NCBI Taxonomy" id="1349785"/>
    <lineage>
        <taxon>Bacteria</taxon>
        <taxon>Pseudomonadati</taxon>
        <taxon>Bacteroidota</taxon>
        <taxon>Flavobacteriia</taxon>
        <taxon>Flavobacteriales</taxon>
        <taxon>Flavobacteriaceae</taxon>
        <taxon>Tenacibaculum</taxon>
    </lineage>
</organism>
<sequence>MVKKYIICLSYLILSCDNISKNSKMRKQLPSNILEDIEIMETQDSLVFNDLKVLNKIKAVEKYGKPFKYDSFILNDGPTEFRIELLNIYSKEEVLSNTIKIEELTWEKDSLNFITVWYDEMTPKDIYVWDKRTEF</sequence>
<dbReference type="AlphaFoldDB" id="A0A2H1EAN3"/>
<evidence type="ECO:0000313" key="2">
    <source>
        <dbReference type="Proteomes" id="UP000231564"/>
    </source>
</evidence>
<dbReference type="KEGG" id="tmar:MARIT_2068"/>
<evidence type="ECO:0008006" key="3">
    <source>
        <dbReference type="Google" id="ProtNLM"/>
    </source>
</evidence>
<reference evidence="1 2" key="1">
    <citation type="submission" date="2016-11" db="EMBL/GenBank/DDBJ databases">
        <authorList>
            <person name="Jaros S."/>
            <person name="Januszkiewicz K."/>
            <person name="Wedrychowicz H."/>
        </authorList>
    </citation>
    <scope>NUCLEOTIDE SEQUENCE [LARGE SCALE GENOMIC DNA]</scope>
    <source>
        <strain evidence="1">NCIMB 2154T</strain>
    </source>
</reference>
<dbReference type="PROSITE" id="PS51257">
    <property type="entry name" value="PROKAR_LIPOPROTEIN"/>
    <property type="match status" value="1"/>
</dbReference>